<dbReference type="AlphaFoldDB" id="A0A921R9G3"/>
<evidence type="ECO:0000313" key="1">
    <source>
        <dbReference type="EMBL" id="KAG0535056.1"/>
    </source>
</evidence>
<protein>
    <submittedName>
        <fullName evidence="1">Uncharacterized protein</fullName>
    </submittedName>
</protein>
<reference evidence="1" key="2">
    <citation type="submission" date="2020-10" db="EMBL/GenBank/DDBJ databases">
        <authorList>
            <person name="Cooper E.A."/>
            <person name="Brenton Z.W."/>
            <person name="Flinn B.S."/>
            <person name="Jenkins J."/>
            <person name="Shu S."/>
            <person name="Flowers D."/>
            <person name="Luo F."/>
            <person name="Wang Y."/>
            <person name="Xia P."/>
            <person name="Barry K."/>
            <person name="Daum C."/>
            <person name="Lipzen A."/>
            <person name="Yoshinaga Y."/>
            <person name="Schmutz J."/>
            <person name="Saski C."/>
            <person name="Vermerris W."/>
            <person name="Kresovich S."/>
        </authorList>
    </citation>
    <scope>NUCLEOTIDE SEQUENCE</scope>
</reference>
<reference evidence="1" key="1">
    <citation type="journal article" date="2019" name="BMC Genomics">
        <title>A new reference genome for Sorghum bicolor reveals high levels of sequence similarity between sweet and grain genotypes: implications for the genetics of sugar metabolism.</title>
        <authorList>
            <person name="Cooper E.A."/>
            <person name="Brenton Z.W."/>
            <person name="Flinn B.S."/>
            <person name="Jenkins J."/>
            <person name="Shu S."/>
            <person name="Flowers D."/>
            <person name="Luo F."/>
            <person name="Wang Y."/>
            <person name="Xia P."/>
            <person name="Barry K."/>
            <person name="Daum C."/>
            <person name="Lipzen A."/>
            <person name="Yoshinaga Y."/>
            <person name="Schmutz J."/>
            <person name="Saski C."/>
            <person name="Vermerris W."/>
            <person name="Kresovich S."/>
        </authorList>
    </citation>
    <scope>NUCLEOTIDE SEQUENCE</scope>
</reference>
<evidence type="ECO:0000313" key="2">
    <source>
        <dbReference type="Proteomes" id="UP000807115"/>
    </source>
</evidence>
<organism evidence="1 2">
    <name type="scientific">Sorghum bicolor</name>
    <name type="common">Sorghum</name>
    <name type="synonym">Sorghum vulgare</name>
    <dbReference type="NCBI Taxonomy" id="4558"/>
    <lineage>
        <taxon>Eukaryota</taxon>
        <taxon>Viridiplantae</taxon>
        <taxon>Streptophyta</taxon>
        <taxon>Embryophyta</taxon>
        <taxon>Tracheophyta</taxon>
        <taxon>Spermatophyta</taxon>
        <taxon>Magnoliopsida</taxon>
        <taxon>Liliopsida</taxon>
        <taxon>Poales</taxon>
        <taxon>Poaceae</taxon>
        <taxon>PACMAD clade</taxon>
        <taxon>Panicoideae</taxon>
        <taxon>Andropogonodae</taxon>
        <taxon>Andropogoneae</taxon>
        <taxon>Sorghinae</taxon>
        <taxon>Sorghum</taxon>
    </lineage>
</organism>
<sequence length="63" mass="6747">MCAQLRTVGVEGVLVLISFLAALELSLLDHITTSQVLDLLLVHSEQPGPLLEQAQAAVHFLPS</sequence>
<dbReference type="EMBL" id="CM027683">
    <property type="protein sequence ID" value="KAG0535056.1"/>
    <property type="molecule type" value="Genomic_DNA"/>
</dbReference>
<comment type="caution">
    <text evidence="1">The sequence shown here is derived from an EMBL/GenBank/DDBJ whole genome shotgun (WGS) entry which is preliminary data.</text>
</comment>
<accession>A0A921R9G3</accession>
<name>A0A921R9G3_SORBI</name>
<dbReference type="Proteomes" id="UP000807115">
    <property type="component" value="Chromosome 4"/>
</dbReference>
<gene>
    <name evidence="1" type="ORF">BDA96_04G333400</name>
</gene>
<proteinExistence type="predicted"/>